<name>A0AAW0WX13_CHEQU</name>
<proteinExistence type="predicted"/>
<feature type="domain" description="Amidase" evidence="1">
    <location>
        <begin position="8"/>
        <end position="99"/>
    </location>
</feature>
<dbReference type="AlphaFoldDB" id="A0AAW0WX13"/>
<dbReference type="GO" id="GO:0004040">
    <property type="term" value="F:amidase activity"/>
    <property type="evidence" value="ECO:0007669"/>
    <property type="project" value="TreeGrafter"/>
</dbReference>
<evidence type="ECO:0000313" key="2">
    <source>
        <dbReference type="EMBL" id="KAK8730289.1"/>
    </source>
</evidence>
<dbReference type="EMBL" id="JARKIK010000065">
    <property type="protein sequence ID" value="KAK8730289.1"/>
    <property type="molecule type" value="Genomic_DNA"/>
</dbReference>
<accession>A0AAW0WX13</accession>
<comment type="caution">
    <text evidence="2">The sequence shown here is derived from an EMBL/GenBank/DDBJ whole genome shotgun (WGS) entry which is preliminary data.</text>
</comment>
<dbReference type="Proteomes" id="UP001445076">
    <property type="component" value="Unassembled WGS sequence"/>
</dbReference>
<feature type="non-terminal residue" evidence="2">
    <location>
        <position position="99"/>
    </location>
</feature>
<dbReference type="SUPFAM" id="SSF75304">
    <property type="entry name" value="Amidase signature (AS) enzymes"/>
    <property type="match status" value="1"/>
</dbReference>
<evidence type="ECO:0000313" key="3">
    <source>
        <dbReference type="Proteomes" id="UP001445076"/>
    </source>
</evidence>
<dbReference type="Pfam" id="PF01425">
    <property type="entry name" value="Amidase"/>
    <property type="match status" value="1"/>
</dbReference>
<reference evidence="2 3" key="1">
    <citation type="journal article" date="2024" name="BMC Genomics">
        <title>Genome assembly of redclaw crayfish (Cherax quadricarinatus) provides insights into its immune adaptation and hypoxia tolerance.</title>
        <authorList>
            <person name="Liu Z."/>
            <person name="Zheng J."/>
            <person name="Li H."/>
            <person name="Fang K."/>
            <person name="Wang S."/>
            <person name="He J."/>
            <person name="Zhou D."/>
            <person name="Weng S."/>
            <person name="Chi M."/>
            <person name="Gu Z."/>
            <person name="He J."/>
            <person name="Li F."/>
            <person name="Wang M."/>
        </authorList>
    </citation>
    <scope>NUCLEOTIDE SEQUENCE [LARGE SCALE GENOMIC DNA]</scope>
    <source>
        <strain evidence="2">ZL_2023a</strain>
    </source>
</reference>
<dbReference type="PANTHER" id="PTHR45847">
    <property type="entry name" value="FATTY ACID AMIDE HYDROLASE"/>
    <property type="match status" value="1"/>
</dbReference>
<gene>
    <name evidence="2" type="ORF">OTU49_008197</name>
</gene>
<dbReference type="Gene3D" id="3.90.1300.10">
    <property type="entry name" value="Amidase signature (AS) domain"/>
    <property type="match status" value="1"/>
</dbReference>
<sequence length="99" mass="10431">ELEAAPPETRTLPLFGLPVSLKDTIDVEGRDSTMGLAKRLYRPALCHAAVVQALRAQGAVPFCKTNVSQLCVSYGCSNPVWGVTLNPANTQRTCGGSSG</sequence>
<dbReference type="GO" id="GO:0017064">
    <property type="term" value="F:fatty acid amide hydrolase activity"/>
    <property type="evidence" value="ECO:0007669"/>
    <property type="project" value="TreeGrafter"/>
</dbReference>
<feature type="non-terminal residue" evidence="2">
    <location>
        <position position="1"/>
    </location>
</feature>
<protein>
    <recommendedName>
        <fullName evidence="1">Amidase domain-containing protein</fullName>
    </recommendedName>
</protein>
<dbReference type="InterPro" id="IPR052096">
    <property type="entry name" value="Endocannabinoid_amidase"/>
</dbReference>
<dbReference type="InterPro" id="IPR023631">
    <property type="entry name" value="Amidase_dom"/>
</dbReference>
<dbReference type="InterPro" id="IPR036928">
    <property type="entry name" value="AS_sf"/>
</dbReference>
<evidence type="ECO:0000259" key="1">
    <source>
        <dbReference type="Pfam" id="PF01425"/>
    </source>
</evidence>
<dbReference type="GO" id="GO:0009062">
    <property type="term" value="P:fatty acid catabolic process"/>
    <property type="evidence" value="ECO:0007669"/>
    <property type="project" value="TreeGrafter"/>
</dbReference>
<keyword evidence="3" id="KW-1185">Reference proteome</keyword>
<organism evidence="2 3">
    <name type="scientific">Cherax quadricarinatus</name>
    <name type="common">Australian red claw crayfish</name>
    <dbReference type="NCBI Taxonomy" id="27406"/>
    <lineage>
        <taxon>Eukaryota</taxon>
        <taxon>Metazoa</taxon>
        <taxon>Ecdysozoa</taxon>
        <taxon>Arthropoda</taxon>
        <taxon>Crustacea</taxon>
        <taxon>Multicrustacea</taxon>
        <taxon>Malacostraca</taxon>
        <taxon>Eumalacostraca</taxon>
        <taxon>Eucarida</taxon>
        <taxon>Decapoda</taxon>
        <taxon>Pleocyemata</taxon>
        <taxon>Astacidea</taxon>
        <taxon>Parastacoidea</taxon>
        <taxon>Parastacidae</taxon>
        <taxon>Cherax</taxon>
    </lineage>
</organism>
<dbReference type="PANTHER" id="PTHR45847:SF6">
    <property type="entry name" value="FATTY ACID AMIDE HYDROLASE"/>
    <property type="match status" value="1"/>
</dbReference>